<dbReference type="RefSeq" id="WP_212693045.1">
    <property type="nucleotide sequence ID" value="NZ_CP058561.1"/>
</dbReference>
<dbReference type="SUPFAM" id="SSF55681">
    <property type="entry name" value="Class II aaRS and biotin synthetases"/>
    <property type="match status" value="1"/>
</dbReference>
<comment type="catalytic activity">
    <reaction evidence="2">
        <text>biotin + L-lysyl-[protein] + ATP = N(6)-biotinyl-L-lysyl-[protein] + AMP + diphosphate + H(+)</text>
        <dbReference type="Rhea" id="RHEA:11756"/>
        <dbReference type="Rhea" id="RHEA-COMP:9752"/>
        <dbReference type="Rhea" id="RHEA-COMP:10505"/>
        <dbReference type="ChEBI" id="CHEBI:15378"/>
        <dbReference type="ChEBI" id="CHEBI:29969"/>
        <dbReference type="ChEBI" id="CHEBI:30616"/>
        <dbReference type="ChEBI" id="CHEBI:33019"/>
        <dbReference type="ChEBI" id="CHEBI:57586"/>
        <dbReference type="ChEBI" id="CHEBI:83144"/>
        <dbReference type="ChEBI" id="CHEBI:456215"/>
        <dbReference type="EC" id="6.3.4.15"/>
    </reaction>
</comment>
<dbReference type="InterPro" id="IPR030855">
    <property type="entry name" value="Bifunct_BirA"/>
</dbReference>
<keyword evidence="1 2" id="KW-0436">Ligase</keyword>
<dbReference type="InterPro" id="IPR004143">
    <property type="entry name" value="BPL_LPL_catalytic"/>
</dbReference>
<dbReference type="GO" id="GO:0004077">
    <property type="term" value="F:biotin--[biotin carboxyl-carrier protein] ligase activity"/>
    <property type="evidence" value="ECO:0007669"/>
    <property type="project" value="UniProtKB-UniRule"/>
</dbReference>
<evidence type="ECO:0000313" key="5">
    <source>
        <dbReference type="Proteomes" id="UP000677305"/>
    </source>
</evidence>
<dbReference type="PANTHER" id="PTHR12835">
    <property type="entry name" value="BIOTIN PROTEIN LIGASE"/>
    <property type="match status" value="1"/>
</dbReference>
<evidence type="ECO:0000259" key="3">
    <source>
        <dbReference type="PROSITE" id="PS51733"/>
    </source>
</evidence>
<dbReference type="GO" id="GO:0005524">
    <property type="term" value="F:ATP binding"/>
    <property type="evidence" value="ECO:0007669"/>
    <property type="project" value="UniProtKB-UniRule"/>
</dbReference>
<comment type="similarity">
    <text evidence="2">Belongs to the biotin--protein ligase family.</text>
</comment>
<dbReference type="AlphaFoldDB" id="A0A8J8M9J7"/>
<dbReference type="InterPro" id="IPR013196">
    <property type="entry name" value="HTH_11"/>
</dbReference>
<sequence length="326" mass="36432">MKEKIIQLLNEADDYISGEEISKQLGVSRTAIWKVINRLKEEGYEIESVTRKGYRLLSSPDILNSEELHYNLNTEIIGNKIINFDKLDSTNQQAKKLALEGASNGTVVIAEEQTAGKGRRGKMWVSPPGTGIWMSAILRPSVMPENASMLTLVAGLAVCKAVREITNLEASIKWPNDIVVNGKKICGLLTEMNSEIDFINFVVVGIGINVNIEKFPPELDNIATSLMIEGNQSYQRKKLVKRTLEIFEDYYKKYLATEDLTKIIEEYNEHCINIGRKVRVTGRKQDITGNVKCVTNKGELIVTDQQGEDIVVTSGEVSVRGIYGYV</sequence>
<feature type="DNA-binding region" description="H-T-H motif" evidence="2">
    <location>
        <begin position="18"/>
        <end position="37"/>
    </location>
</feature>
<keyword evidence="2" id="KW-0805">Transcription regulation</keyword>
<feature type="binding site" evidence="2">
    <location>
        <begin position="89"/>
        <end position="91"/>
    </location>
    <ligand>
        <name>biotin</name>
        <dbReference type="ChEBI" id="CHEBI:57586"/>
    </ligand>
</feature>
<dbReference type="EC" id="6.3.4.15" evidence="2"/>
<comment type="function">
    <text evidence="2">Acts both as a biotin--[acetyl-CoA-carboxylase] ligase and a repressor.</text>
</comment>
<dbReference type="Proteomes" id="UP000677305">
    <property type="component" value="Chromosome"/>
</dbReference>
<accession>A0A8J8M9J7</accession>
<dbReference type="Gene3D" id="3.30.930.10">
    <property type="entry name" value="Bira Bifunctional Protein, Domain 2"/>
    <property type="match status" value="1"/>
</dbReference>
<dbReference type="HAMAP" id="MF_00978">
    <property type="entry name" value="Bifunct_BirA"/>
    <property type="match status" value="1"/>
</dbReference>
<feature type="domain" description="BPL/LPL catalytic" evidence="3">
    <location>
        <begin position="66"/>
        <end position="255"/>
    </location>
</feature>
<dbReference type="InterPro" id="IPR045864">
    <property type="entry name" value="aa-tRNA-synth_II/BPL/LPL"/>
</dbReference>
<keyword evidence="2" id="KW-0067">ATP-binding</keyword>
<dbReference type="GO" id="GO:0009249">
    <property type="term" value="P:protein lipoylation"/>
    <property type="evidence" value="ECO:0007669"/>
    <property type="project" value="UniProtKB-ARBA"/>
</dbReference>
<dbReference type="InterPro" id="IPR036390">
    <property type="entry name" value="WH_DNA-bd_sf"/>
</dbReference>
<dbReference type="PROSITE" id="PS51733">
    <property type="entry name" value="BPL_LPL_CATALYTIC"/>
    <property type="match status" value="1"/>
</dbReference>
<feature type="binding site" evidence="2">
    <location>
        <position position="113"/>
    </location>
    <ligand>
        <name>biotin</name>
        <dbReference type="ChEBI" id="CHEBI:57586"/>
    </ligand>
</feature>
<keyword evidence="2" id="KW-0092">Biotin</keyword>
<proteinExistence type="inferred from homology"/>
<reference evidence="4 5" key="1">
    <citation type="submission" date="2020-07" db="EMBL/GenBank/DDBJ databases">
        <title>Vallitalea guaymasensis genome.</title>
        <authorList>
            <person name="Postec A."/>
        </authorList>
    </citation>
    <scope>NUCLEOTIDE SEQUENCE [LARGE SCALE GENOMIC DNA]</scope>
    <source>
        <strain evidence="4 5">Ra1766G1</strain>
    </source>
</reference>
<protein>
    <recommendedName>
        <fullName evidence="2">Bifunctional ligase/repressor BirA</fullName>
    </recommendedName>
    <alternativeName>
        <fullName evidence="2">Biotin--[acetyl-CoA-carboxylase] ligase</fullName>
        <ecNumber evidence="2">6.3.4.15</ecNumber>
    </alternativeName>
    <alternativeName>
        <fullName evidence="2">Biotin--protein ligase</fullName>
    </alternativeName>
    <alternativeName>
        <fullName evidence="2">Biotin-[acetyl-CoA carboxylase] synthetase</fullName>
    </alternativeName>
</protein>
<dbReference type="Gene3D" id="2.30.30.100">
    <property type="match status" value="1"/>
</dbReference>
<dbReference type="GO" id="GO:0006355">
    <property type="term" value="P:regulation of DNA-templated transcription"/>
    <property type="evidence" value="ECO:0007669"/>
    <property type="project" value="UniProtKB-UniRule"/>
</dbReference>
<dbReference type="InterPro" id="IPR004408">
    <property type="entry name" value="Biotin_CoA_COase_ligase"/>
</dbReference>
<keyword evidence="2" id="KW-0804">Transcription</keyword>
<dbReference type="Gene3D" id="1.10.10.10">
    <property type="entry name" value="Winged helix-like DNA-binding domain superfamily/Winged helix DNA-binding domain"/>
    <property type="match status" value="1"/>
</dbReference>
<dbReference type="GO" id="GO:0005737">
    <property type="term" value="C:cytoplasm"/>
    <property type="evidence" value="ECO:0007669"/>
    <property type="project" value="TreeGrafter"/>
</dbReference>
<organism evidence="4 5">
    <name type="scientific">Vallitalea guaymasensis</name>
    <dbReference type="NCBI Taxonomy" id="1185412"/>
    <lineage>
        <taxon>Bacteria</taxon>
        <taxon>Bacillati</taxon>
        <taxon>Bacillota</taxon>
        <taxon>Clostridia</taxon>
        <taxon>Lachnospirales</taxon>
        <taxon>Vallitaleaceae</taxon>
        <taxon>Vallitalea</taxon>
    </lineage>
</organism>
<keyword evidence="2" id="KW-0238">DNA-binding</keyword>
<comment type="caution">
    <text evidence="2">Lacks conserved residue(s) required for the propagation of feature annotation.</text>
</comment>
<evidence type="ECO:0000256" key="2">
    <source>
        <dbReference type="HAMAP-Rule" id="MF_00978"/>
    </source>
</evidence>
<keyword evidence="5" id="KW-1185">Reference proteome</keyword>
<dbReference type="Pfam" id="PF08279">
    <property type="entry name" value="HTH_11"/>
    <property type="match status" value="1"/>
</dbReference>
<evidence type="ECO:0000256" key="1">
    <source>
        <dbReference type="ARBA" id="ARBA00022598"/>
    </source>
</evidence>
<dbReference type="InterPro" id="IPR008988">
    <property type="entry name" value="Transcriptional_repressor_C"/>
</dbReference>
<dbReference type="KEGG" id="vgu:HYG85_07900"/>
<dbReference type="CDD" id="cd16442">
    <property type="entry name" value="BPL"/>
    <property type="match status" value="1"/>
</dbReference>
<dbReference type="SUPFAM" id="SSF46785">
    <property type="entry name" value="Winged helix' DNA-binding domain"/>
    <property type="match status" value="1"/>
</dbReference>
<feature type="binding site" evidence="2">
    <location>
        <position position="184"/>
    </location>
    <ligand>
        <name>biotin</name>
        <dbReference type="ChEBI" id="CHEBI:57586"/>
    </ligand>
</feature>
<dbReference type="GO" id="GO:0003677">
    <property type="term" value="F:DNA binding"/>
    <property type="evidence" value="ECO:0007669"/>
    <property type="project" value="UniProtKB-UniRule"/>
</dbReference>
<dbReference type="NCBIfam" id="TIGR00121">
    <property type="entry name" value="birA_ligase"/>
    <property type="match status" value="1"/>
</dbReference>
<dbReference type="PANTHER" id="PTHR12835:SF5">
    <property type="entry name" value="BIOTIN--PROTEIN LIGASE"/>
    <property type="match status" value="1"/>
</dbReference>
<dbReference type="GO" id="GO:0016740">
    <property type="term" value="F:transferase activity"/>
    <property type="evidence" value="ECO:0007669"/>
    <property type="project" value="UniProtKB-ARBA"/>
</dbReference>
<dbReference type="SUPFAM" id="SSF50037">
    <property type="entry name" value="C-terminal domain of transcriptional repressors"/>
    <property type="match status" value="1"/>
</dbReference>
<keyword evidence="2" id="KW-0678">Repressor</keyword>
<name>A0A8J8M9J7_9FIRM</name>
<gene>
    <name evidence="2" type="primary">birA</name>
    <name evidence="4" type="ORF">HYG85_07900</name>
</gene>
<dbReference type="Pfam" id="PF03099">
    <property type="entry name" value="BPL_LplA_LipB"/>
    <property type="match status" value="1"/>
</dbReference>
<dbReference type="EMBL" id="CP058561">
    <property type="protein sequence ID" value="QUH28842.1"/>
    <property type="molecule type" value="Genomic_DNA"/>
</dbReference>
<evidence type="ECO:0000313" key="4">
    <source>
        <dbReference type="EMBL" id="QUH28842.1"/>
    </source>
</evidence>
<dbReference type="InterPro" id="IPR036388">
    <property type="entry name" value="WH-like_DNA-bd_sf"/>
</dbReference>
<keyword evidence="2" id="KW-0547">Nucleotide-binding</keyword>